<dbReference type="EMBL" id="CP015867">
    <property type="protein sequence ID" value="ANJ12074.1"/>
    <property type="molecule type" value="Genomic_DNA"/>
</dbReference>
<dbReference type="AlphaFoldDB" id="A0A191VAM2"/>
<organism evidence="1 2">
    <name type="scientific">Streptomyces parvulus</name>
    <dbReference type="NCBI Taxonomy" id="146923"/>
    <lineage>
        <taxon>Bacteria</taxon>
        <taxon>Bacillati</taxon>
        <taxon>Actinomycetota</taxon>
        <taxon>Actinomycetes</taxon>
        <taxon>Kitasatosporales</taxon>
        <taxon>Streptomycetaceae</taxon>
        <taxon>Streptomyces</taxon>
    </lineage>
</organism>
<evidence type="ECO:0000313" key="1">
    <source>
        <dbReference type="EMBL" id="ANJ12074.1"/>
    </source>
</evidence>
<proteinExistence type="predicted"/>
<dbReference type="InterPro" id="IPR032710">
    <property type="entry name" value="NTF2-like_dom_sf"/>
</dbReference>
<evidence type="ECO:0000313" key="2">
    <source>
        <dbReference type="Proteomes" id="UP000078468"/>
    </source>
</evidence>
<reference evidence="1 2" key="1">
    <citation type="submission" date="2016-05" db="EMBL/GenBank/DDBJ databases">
        <title>Non-Contiguous Finished Genome Sequence of Streptomyces parvulus 2297 Integrated Site-Specifically with Actinophage R4.</title>
        <authorList>
            <person name="Nishizawa T."/>
            <person name="Miura T."/>
            <person name="Harada C."/>
            <person name="Guo Y."/>
            <person name="Narisawa K."/>
            <person name="Ohta H."/>
            <person name="Takahashi H."/>
            <person name="Shirai M."/>
        </authorList>
    </citation>
    <scope>NUCLEOTIDE SEQUENCE [LARGE SCALE GENOMIC DNA]</scope>
    <source>
        <strain evidence="1 2">2297</strain>
        <plasmid evidence="2">pspa1</plasmid>
    </source>
</reference>
<name>A0A191VAM2_9ACTN</name>
<geneLocation type="plasmid" evidence="2">
    <name>pspa1</name>
</geneLocation>
<accession>A0A191VAM2</accession>
<protein>
    <submittedName>
        <fullName evidence="1">Uncharacterized protein</fullName>
    </submittedName>
</protein>
<gene>
    <name evidence="1" type="ORF">Spa2297_33920</name>
</gene>
<dbReference type="Gene3D" id="3.10.450.50">
    <property type="match status" value="1"/>
</dbReference>
<sequence length="141" mass="16328">MNGDAPTAVVREFWESFGPTCDDAIGACRRTVHEQVAWESVLAEARPIGSRDQLIEDLERARRDLGAEGYRFDVKYVAQQGDVVLSHRIEEILDKDGKILHVFDVMALTRVRDGRITWNRDYFYNTRSEAWGRDDARRDRL</sequence>
<dbReference type="SUPFAM" id="SSF54427">
    <property type="entry name" value="NTF2-like"/>
    <property type="match status" value="1"/>
</dbReference>
<keyword evidence="1" id="KW-0614">Plasmid</keyword>
<dbReference type="RefSeq" id="WP_064732402.1">
    <property type="nucleotide sequence ID" value="NZ_JBEYXL010000030.1"/>
</dbReference>
<dbReference type="Proteomes" id="UP000078468">
    <property type="component" value="Plasmid pspa1"/>
</dbReference>
<dbReference type="KEGG" id="spav:Spa2297_33920"/>